<accession>A0ACC0UCQ4</accession>
<dbReference type="EMBL" id="JAGFNK010000062">
    <property type="protein sequence ID" value="KAI9509508.1"/>
    <property type="molecule type" value="Genomic_DNA"/>
</dbReference>
<keyword evidence="2" id="KW-1185">Reference proteome</keyword>
<reference evidence="1" key="1">
    <citation type="submission" date="2021-03" db="EMBL/GenBank/DDBJ databases">
        <title>Evolutionary priming and transition to the ectomycorrhizal habit in an iconic lineage of mushroom-forming fungi: is preadaptation a requirement?</title>
        <authorList>
            <consortium name="DOE Joint Genome Institute"/>
            <person name="Looney B.P."/>
            <person name="Miyauchi S."/>
            <person name="Morin E."/>
            <person name="Drula E."/>
            <person name="Courty P.E."/>
            <person name="Chicoki N."/>
            <person name="Fauchery L."/>
            <person name="Kohler A."/>
            <person name="Kuo A."/>
            <person name="LaButti K."/>
            <person name="Pangilinan J."/>
            <person name="Lipzen A."/>
            <person name="Riley R."/>
            <person name="Andreopoulos W."/>
            <person name="He G."/>
            <person name="Johnson J."/>
            <person name="Barry K.W."/>
            <person name="Grigoriev I.V."/>
            <person name="Nagy L."/>
            <person name="Hibbett D."/>
            <person name="Henrissat B."/>
            <person name="Matheny P.B."/>
            <person name="Labbe J."/>
            <person name="Martin A.F."/>
        </authorList>
    </citation>
    <scope>NUCLEOTIDE SEQUENCE</scope>
    <source>
        <strain evidence="1">BPL698</strain>
    </source>
</reference>
<comment type="caution">
    <text evidence="1">The sequence shown here is derived from an EMBL/GenBank/DDBJ whole genome shotgun (WGS) entry which is preliminary data.</text>
</comment>
<gene>
    <name evidence="1" type="ORF">F5148DRAFT_1186893</name>
</gene>
<protein>
    <submittedName>
        <fullName evidence="1">Uncharacterized protein</fullName>
    </submittedName>
</protein>
<name>A0ACC0UCQ4_9AGAM</name>
<dbReference type="Proteomes" id="UP001207468">
    <property type="component" value="Unassembled WGS sequence"/>
</dbReference>
<sequence length="136" mass="14946">MSHLLVCIKPLNLWLAQPWGPAPRVVAACSLVLPARCGSGLIIRRSGIRANLEGSHLGGVRIVSATECNCFMNSSSRCLEDMSCSFLRRNVNFRGETELEEVGIRCGTCERWNDATSEAKHGRNKRGAHLYLCVGM</sequence>
<organism evidence="1 2">
    <name type="scientific">Russula earlei</name>
    <dbReference type="NCBI Taxonomy" id="71964"/>
    <lineage>
        <taxon>Eukaryota</taxon>
        <taxon>Fungi</taxon>
        <taxon>Dikarya</taxon>
        <taxon>Basidiomycota</taxon>
        <taxon>Agaricomycotina</taxon>
        <taxon>Agaricomycetes</taxon>
        <taxon>Russulales</taxon>
        <taxon>Russulaceae</taxon>
        <taxon>Russula</taxon>
    </lineage>
</organism>
<evidence type="ECO:0000313" key="1">
    <source>
        <dbReference type="EMBL" id="KAI9509508.1"/>
    </source>
</evidence>
<evidence type="ECO:0000313" key="2">
    <source>
        <dbReference type="Proteomes" id="UP001207468"/>
    </source>
</evidence>
<proteinExistence type="predicted"/>